<evidence type="ECO:0000313" key="4">
    <source>
        <dbReference type="EMBL" id="MFB9314623.1"/>
    </source>
</evidence>
<dbReference type="EMBL" id="JBHMDG010000022">
    <property type="protein sequence ID" value="MFB9314623.1"/>
    <property type="molecule type" value="Genomic_DNA"/>
</dbReference>
<accession>A0ABV5KER6</accession>
<reference evidence="4 5" key="1">
    <citation type="submission" date="2024-09" db="EMBL/GenBank/DDBJ databases">
        <authorList>
            <person name="Sun Q."/>
            <person name="Mori K."/>
        </authorList>
    </citation>
    <scope>NUCLEOTIDE SEQUENCE [LARGE SCALE GENOMIC DNA]</scope>
    <source>
        <strain evidence="4 5">JCM 9626</strain>
    </source>
</reference>
<evidence type="ECO:0000256" key="1">
    <source>
        <dbReference type="ARBA" id="ARBA00022630"/>
    </source>
</evidence>
<keyword evidence="5" id="KW-1185">Reference proteome</keyword>
<dbReference type="SUPFAM" id="SSF51395">
    <property type="entry name" value="FMN-linked oxidoreductases"/>
    <property type="match status" value="1"/>
</dbReference>
<dbReference type="InterPro" id="IPR013785">
    <property type="entry name" value="Aldolase_TIM"/>
</dbReference>
<evidence type="ECO:0000259" key="3">
    <source>
        <dbReference type="Pfam" id="PF00724"/>
    </source>
</evidence>
<feature type="domain" description="NADH:flavin oxidoreductase/NADH oxidase N-terminal" evidence="3">
    <location>
        <begin position="6"/>
        <end position="258"/>
    </location>
</feature>
<dbReference type="InterPro" id="IPR001155">
    <property type="entry name" value="OxRdtase_FMN_N"/>
</dbReference>
<evidence type="ECO:0000313" key="5">
    <source>
        <dbReference type="Proteomes" id="UP001589750"/>
    </source>
</evidence>
<organism evidence="4 5">
    <name type="scientific">Nocardioides plantarum</name>
    <dbReference type="NCBI Taxonomy" id="29299"/>
    <lineage>
        <taxon>Bacteria</taxon>
        <taxon>Bacillati</taxon>
        <taxon>Actinomycetota</taxon>
        <taxon>Actinomycetes</taxon>
        <taxon>Propionibacteriales</taxon>
        <taxon>Nocardioidaceae</taxon>
        <taxon>Nocardioides</taxon>
    </lineage>
</organism>
<dbReference type="PANTHER" id="PTHR43656">
    <property type="entry name" value="BINDING OXIDOREDUCTASE, PUTATIVE (AFU_ORTHOLOGUE AFUA_2G08260)-RELATED"/>
    <property type="match status" value="1"/>
</dbReference>
<dbReference type="CDD" id="cd02803">
    <property type="entry name" value="OYE_like_FMN_family"/>
    <property type="match status" value="1"/>
</dbReference>
<dbReference type="Proteomes" id="UP001589750">
    <property type="component" value="Unassembled WGS sequence"/>
</dbReference>
<gene>
    <name evidence="4" type="ORF">ACFFRI_16315</name>
</gene>
<comment type="caution">
    <text evidence="4">The sequence shown here is derived from an EMBL/GenBank/DDBJ whole genome shotgun (WGS) entry which is preliminary data.</text>
</comment>
<protein>
    <submittedName>
        <fullName evidence="4">NADH:flavin oxidoreductase</fullName>
    </submittedName>
</protein>
<proteinExistence type="predicted"/>
<keyword evidence="2" id="KW-0560">Oxidoreductase</keyword>
<name>A0ABV5KER6_9ACTN</name>
<dbReference type="RefSeq" id="WP_140011184.1">
    <property type="nucleotide sequence ID" value="NZ_JBHMDG010000022.1"/>
</dbReference>
<evidence type="ECO:0000256" key="2">
    <source>
        <dbReference type="ARBA" id="ARBA00023002"/>
    </source>
</evidence>
<dbReference type="InterPro" id="IPR051799">
    <property type="entry name" value="NADH_flavin_oxidoreductase"/>
</dbReference>
<sequence length="361" mass="38576">MNLADPLTLPHGPTWPNRFALAPLTNKQSSLDGTLSDDELRWLVARAEGGFGLTMTCAAYVARAGNAWPGQLGVSSDDHLPGLTRLADAIRAAGGVSSVQLHHGGLRADAAVSGEPLVAPWDDPAKGARALTTAEVRRAVDDFVAAAVRSERAGFDGVQVHGAHGYLAAQFLDARKNDRTDDYGGDLTGRSRFLREVLRGIRESTGADFQTAVRLSPERFGTDLDEAVSLTADVLASGLVDHLDLSLWDVRKPVHGTAAERPEDDLLIDRFTGLERHGVRLGVAGKVLSAADAAWCVERGADFVTVGTGAILHHDFPRRALADPTWSSLPQPVTRAHLEAESVGPVFVDYLATQWDDFVSA</sequence>
<dbReference type="Pfam" id="PF00724">
    <property type="entry name" value="Oxidored_FMN"/>
    <property type="match status" value="1"/>
</dbReference>
<keyword evidence="1" id="KW-0285">Flavoprotein</keyword>
<dbReference type="PANTHER" id="PTHR43656:SF2">
    <property type="entry name" value="BINDING OXIDOREDUCTASE, PUTATIVE (AFU_ORTHOLOGUE AFUA_2G08260)-RELATED"/>
    <property type="match status" value="1"/>
</dbReference>
<dbReference type="Gene3D" id="3.20.20.70">
    <property type="entry name" value="Aldolase class I"/>
    <property type="match status" value="1"/>
</dbReference>